<evidence type="ECO:0000256" key="10">
    <source>
        <dbReference type="ARBA" id="ARBA00023172"/>
    </source>
</evidence>
<dbReference type="InterPro" id="IPR012337">
    <property type="entry name" value="RNaseH-like_sf"/>
</dbReference>
<keyword evidence="7 13" id="KW-0378">Hydrolase</keyword>
<evidence type="ECO:0000256" key="4">
    <source>
        <dbReference type="ARBA" id="ARBA00022723"/>
    </source>
</evidence>
<evidence type="ECO:0000256" key="2">
    <source>
        <dbReference type="ARBA" id="ARBA00022490"/>
    </source>
</evidence>
<dbReference type="AlphaFoldDB" id="A0A1G2LVX4"/>
<keyword evidence="10 13" id="KW-0233">DNA recombination</keyword>
<comment type="cofactor">
    <cofactor evidence="13">
        <name>Mg(2+)</name>
        <dbReference type="ChEBI" id="CHEBI:18420"/>
    </cofactor>
    <text evidence="13">Binds 2 Mg(2+) ion per subunit.</text>
</comment>
<evidence type="ECO:0000256" key="14">
    <source>
        <dbReference type="NCBIfam" id="TIGR00228"/>
    </source>
</evidence>
<evidence type="ECO:0000256" key="9">
    <source>
        <dbReference type="ARBA" id="ARBA00023125"/>
    </source>
</evidence>
<comment type="catalytic activity">
    <reaction evidence="12 13">
        <text>Endonucleolytic cleavage at a junction such as a reciprocal single-stranded crossover between two homologous DNA duplexes (Holliday junction).</text>
        <dbReference type="EC" id="3.1.21.10"/>
    </reaction>
</comment>
<dbReference type="GO" id="GO:0008821">
    <property type="term" value="F:crossover junction DNA endonuclease activity"/>
    <property type="evidence" value="ECO:0007669"/>
    <property type="project" value="UniProtKB-UniRule"/>
</dbReference>
<comment type="subcellular location">
    <subcellularLocation>
        <location evidence="13">Cytoplasm</location>
    </subcellularLocation>
</comment>
<keyword evidence="8 13" id="KW-0460">Magnesium</keyword>
<dbReference type="PRINTS" id="PR00696">
    <property type="entry name" value="RSOLVASERUVC"/>
</dbReference>
<keyword evidence="2 13" id="KW-0963">Cytoplasm</keyword>
<dbReference type="Pfam" id="PF02075">
    <property type="entry name" value="RuvC"/>
    <property type="match status" value="1"/>
</dbReference>
<dbReference type="GO" id="GO:0000287">
    <property type="term" value="F:magnesium ion binding"/>
    <property type="evidence" value="ECO:0007669"/>
    <property type="project" value="UniProtKB-UniRule"/>
</dbReference>
<evidence type="ECO:0000256" key="8">
    <source>
        <dbReference type="ARBA" id="ARBA00022842"/>
    </source>
</evidence>
<dbReference type="NCBIfam" id="NF000711">
    <property type="entry name" value="PRK00039.2-1"/>
    <property type="match status" value="1"/>
</dbReference>
<keyword evidence="6 13" id="KW-0227">DNA damage</keyword>
<comment type="subunit">
    <text evidence="13">Homodimer which binds Holliday junction (HJ) DNA. The HJ becomes 2-fold symmetrical on binding to RuvC with unstacked arms; it has a different conformation from HJ DNA in complex with RuvA. In the full resolvosome a probable DNA-RuvA(4)-RuvB(12)-RuvC(2) complex forms which resolves the HJ.</text>
</comment>
<evidence type="ECO:0000256" key="11">
    <source>
        <dbReference type="ARBA" id="ARBA00023204"/>
    </source>
</evidence>
<name>A0A1G2LVX4_9BACT</name>
<protein>
    <recommendedName>
        <fullName evidence="13 14">Crossover junction endodeoxyribonuclease RuvC</fullName>
        <ecNumber evidence="13 14">3.1.21.10</ecNumber>
    </recommendedName>
    <alternativeName>
        <fullName evidence="13">Holliday junction nuclease RuvC</fullName>
    </alternativeName>
    <alternativeName>
        <fullName evidence="13">Holliday junction resolvase RuvC</fullName>
    </alternativeName>
</protein>
<evidence type="ECO:0000256" key="7">
    <source>
        <dbReference type="ARBA" id="ARBA00022801"/>
    </source>
</evidence>
<dbReference type="InterPro" id="IPR002176">
    <property type="entry name" value="X-over_junc_endoDNase_RuvC"/>
</dbReference>
<feature type="binding site" evidence="13">
    <location>
        <position position="67"/>
    </location>
    <ligand>
        <name>Mg(2+)</name>
        <dbReference type="ChEBI" id="CHEBI:18420"/>
        <label>2</label>
    </ligand>
</feature>
<feature type="binding site" evidence="13">
    <location>
        <position position="7"/>
    </location>
    <ligand>
        <name>Mg(2+)</name>
        <dbReference type="ChEBI" id="CHEBI:18420"/>
        <label>1</label>
    </ligand>
</feature>
<comment type="similarity">
    <text evidence="1 13">Belongs to the RuvC family.</text>
</comment>
<evidence type="ECO:0000256" key="12">
    <source>
        <dbReference type="ARBA" id="ARBA00029354"/>
    </source>
</evidence>
<dbReference type="Proteomes" id="UP000178116">
    <property type="component" value="Unassembled WGS sequence"/>
</dbReference>
<evidence type="ECO:0000256" key="1">
    <source>
        <dbReference type="ARBA" id="ARBA00009518"/>
    </source>
</evidence>
<dbReference type="GO" id="GO:0006310">
    <property type="term" value="P:DNA recombination"/>
    <property type="evidence" value="ECO:0007669"/>
    <property type="project" value="UniProtKB-UniRule"/>
</dbReference>
<sequence length="164" mass="17975">MIILGIDPGFGKLGYALIESDGNITRIIDCSCVETSGRESYEKRLMAVGNKTKNLISKHKPKAIAFEKVFFAKNQKTAMEIAEVRGVLRYLAALAKTPVREYTPLEVKMALTGYGRAPKEQVQKMLKLLLKIKSLPKSDDACDALAIGITCAVCLANSRLANKL</sequence>
<comment type="function">
    <text evidence="13">The RuvA-RuvB-RuvC complex processes Holliday junction (HJ) DNA during genetic recombination and DNA repair. Endonuclease that resolves HJ intermediates. Cleaves cruciform DNA by making single-stranded nicks across the HJ at symmetrical positions within the homologous arms, yielding a 5'-phosphate and a 3'-hydroxyl group; requires a central core of homology in the junction. The consensus cleavage sequence is 5'-(A/T)TT(C/G)-3'. Cleavage occurs on the 3'-side of the TT dinucleotide at the point of strand exchange. HJ branch migration catalyzed by RuvA-RuvB allows RuvC to scan DNA until it finds its consensus sequence, where it cleaves and resolves the cruciform DNA.</text>
</comment>
<organism evidence="15 16">
    <name type="scientific">Candidatus Tagabacteria bacterium RIFCSPLOWO2_01_FULL_42_9</name>
    <dbReference type="NCBI Taxonomy" id="1802296"/>
    <lineage>
        <taxon>Bacteria</taxon>
        <taxon>Candidatus Tagaibacteriota</taxon>
    </lineage>
</organism>
<feature type="binding site" evidence="13">
    <location>
        <position position="140"/>
    </location>
    <ligand>
        <name>Mg(2+)</name>
        <dbReference type="ChEBI" id="CHEBI:18420"/>
        <label>1</label>
    </ligand>
</feature>
<dbReference type="NCBIfam" id="TIGR00228">
    <property type="entry name" value="ruvC"/>
    <property type="match status" value="1"/>
</dbReference>
<gene>
    <name evidence="13" type="primary">ruvC</name>
    <name evidence="15" type="ORF">A3A10_03150</name>
</gene>
<dbReference type="GO" id="GO:0006281">
    <property type="term" value="P:DNA repair"/>
    <property type="evidence" value="ECO:0007669"/>
    <property type="project" value="UniProtKB-UniRule"/>
</dbReference>
<accession>A0A1G2LVX4</accession>
<reference evidence="15 16" key="1">
    <citation type="journal article" date="2016" name="Nat. Commun.">
        <title>Thousands of microbial genomes shed light on interconnected biogeochemical processes in an aquifer system.</title>
        <authorList>
            <person name="Anantharaman K."/>
            <person name="Brown C.T."/>
            <person name="Hug L.A."/>
            <person name="Sharon I."/>
            <person name="Castelle C.J."/>
            <person name="Probst A.J."/>
            <person name="Thomas B.C."/>
            <person name="Singh A."/>
            <person name="Wilkins M.J."/>
            <person name="Karaoz U."/>
            <person name="Brodie E.L."/>
            <person name="Williams K.H."/>
            <person name="Hubbard S.S."/>
            <person name="Banfield J.F."/>
        </authorList>
    </citation>
    <scope>NUCLEOTIDE SEQUENCE [LARGE SCALE GENOMIC DNA]</scope>
</reference>
<dbReference type="PANTHER" id="PTHR30194:SF3">
    <property type="entry name" value="CROSSOVER JUNCTION ENDODEOXYRIBONUCLEASE RUVC"/>
    <property type="match status" value="1"/>
</dbReference>
<proteinExistence type="inferred from homology"/>
<feature type="active site" evidence="13">
    <location>
        <position position="140"/>
    </location>
</feature>
<evidence type="ECO:0000256" key="5">
    <source>
        <dbReference type="ARBA" id="ARBA00022759"/>
    </source>
</evidence>
<dbReference type="SUPFAM" id="SSF53098">
    <property type="entry name" value="Ribonuclease H-like"/>
    <property type="match status" value="1"/>
</dbReference>
<feature type="active site" evidence="13">
    <location>
        <position position="67"/>
    </location>
</feature>
<dbReference type="HAMAP" id="MF_00034">
    <property type="entry name" value="RuvC"/>
    <property type="match status" value="1"/>
</dbReference>
<dbReference type="GO" id="GO:0003677">
    <property type="term" value="F:DNA binding"/>
    <property type="evidence" value="ECO:0007669"/>
    <property type="project" value="UniProtKB-KW"/>
</dbReference>
<dbReference type="EC" id="3.1.21.10" evidence="13 14"/>
<evidence type="ECO:0000256" key="6">
    <source>
        <dbReference type="ARBA" id="ARBA00022763"/>
    </source>
</evidence>
<comment type="caution">
    <text evidence="15">The sequence shown here is derived from an EMBL/GenBank/DDBJ whole genome shotgun (WGS) entry which is preliminary data.</text>
</comment>
<evidence type="ECO:0000313" key="15">
    <source>
        <dbReference type="EMBL" id="OHA15757.1"/>
    </source>
</evidence>
<keyword evidence="3 13" id="KW-0540">Nuclease</keyword>
<dbReference type="CDD" id="cd16962">
    <property type="entry name" value="RuvC"/>
    <property type="match status" value="1"/>
</dbReference>
<keyword evidence="11 13" id="KW-0234">DNA repair</keyword>
<evidence type="ECO:0000256" key="13">
    <source>
        <dbReference type="HAMAP-Rule" id="MF_00034"/>
    </source>
</evidence>
<evidence type="ECO:0000256" key="3">
    <source>
        <dbReference type="ARBA" id="ARBA00022722"/>
    </source>
</evidence>
<dbReference type="GO" id="GO:0005737">
    <property type="term" value="C:cytoplasm"/>
    <property type="evidence" value="ECO:0007669"/>
    <property type="project" value="UniProtKB-SubCell"/>
</dbReference>
<dbReference type="PANTHER" id="PTHR30194">
    <property type="entry name" value="CROSSOVER JUNCTION ENDODEOXYRIBONUCLEASE RUVC"/>
    <property type="match status" value="1"/>
</dbReference>
<dbReference type="Gene3D" id="3.30.420.10">
    <property type="entry name" value="Ribonuclease H-like superfamily/Ribonuclease H"/>
    <property type="match status" value="1"/>
</dbReference>
<keyword evidence="4 13" id="KW-0479">Metal-binding</keyword>
<evidence type="ECO:0000313" key="16">
    <source>
        <dbReference type="Proteomes" id="UP000178116"/>
    </source>
</evidence>
<keyword evidence="9 13" id="KW-0238">DNA-binding</keyword>
<keyword evidence="5 13" id="KW-0255">Endonuclease</keyword>
<dbReference type="FunFam" id="3.30.420.10:FF:000002">
    <property type="entry name" value="Crossover junction endodeoxyribonuclease RuvC"/>
    <property type="match status" value="1"/>
</dbReference>
<dbReference type="GO" id="GO:0048476">
    <property type="term" value="C:Holliday junction resolvase complex"/>
    <property type="evidence" value="ECO:0007669"/>
    <property type="project" value="UniProtKB-UniRule"/>
</dbReference>
<dbReference type="InterPro" id="IPR036397">
    <property type="entry name" value="RNaseH_sf"/>
</dbReference>
<feature type="active site" evidence="13">
    <location>
        <position position="7"/>
    </location>
</feature>
<dbReference type="EMBL" id="MHRA01000012">
    <property type="protein sequence ID" value="OHA15757.1"/>
    <property type="molecule type" value="Genomic_DNA"/>
</dbReference>